<dbReference type="GO" id="GO:0046872">
    <property type="term" value="F:metal ion binding"/>
    <property type="evidence" value="ECO:0007669"/>
    <property type="project" value="UniProtKB-KW"/>
</dbReference>
<dbReference type="OrthoDB" id="200322at2157"/>
<evidence type="ECO:0000313" key="4">
    <source>
        <dbReference type="Proteomes" id="UP000011531"/>
    </source>
</evidence>
<dbReference type="PANTHER" id="PTHR35848:SF6">
    <property type="entry name" value="CUPIN TYPE-2 DOMAIN-CONTAINING PROTEIN"/>
    <property type="match status" value="1"/>
</dbReference>
<dbReference type="InterPro" id="IPR051610">
    <property type="entry name" value="GPI/OXD"/>
</dbReference>
<accession>L9XH09</accession>
<name>L9XH09_9EURY</name>
<dbReference type="Gene3D" id="2.60.120.10">
    <property type="entry name" value="Jelly Rolls"/>
    <property type="match status" value="1"/>
</dbReference>
<comment type="caution">
    <text evidence="3">The sequence shown here is derived from an EMBL/GenBank/DDBJ whole genome shotgun (WGS) entry which is preliminary data.</text>
</comment>
<evidence type="ECO:0000313" key="3">
    <source>
        <dbReference type="EMBL" id="ELY60990.1"/>
    </source>
</evidence>
<dbReference type="InterPro" id="IPR014710">
    <property type="entry name" value="RmlC-like_jellyroll"/>
</dbReference>
<feature type="domain" description="Cupin type-2" evidence="2">
    <location>
        <begin position="62"/>
        <end position="125"/>
    </location>
</feature>
<dbReference type="STRING" id="1227498.C492_09620"/>
<dbReference type="Pfam" id="PF07883">
    <property type="entry name" value="Cupin_2"/>
    <property type="match status" value="1"/>
</dbReference>
<evidence type="ECO:0000259" key="2">
    <source>
        <dbReference type="Pfam" id="PF07883"/>
    </source>
</evidence>
<reference evidence="3 4" key="1">
    <citation type="journal article" date="2014" name="PLoS Genet.">
        <title>Phylogenetically driven sequencing of extremely halophilic archaea reveals strategies for static and dynamic osmo-response.</title>
        <authorList>
            <person name="Becker E.A."/>
            <person name="Seitzer P.M."/>
            <person name="Tritt A."/>
            <person name="Larsen D."/>
            <person name="Krusor M."/>
            <person name="Yao A.I."/>
            <person name="Wu D."/>
            <person name="Madern D."/>
            <person name="Eisen J.A."/>
            <person name="Darling A.E."/>
            <person name="Facciotti M.T."/>
        </authorList>
    </citation>
    <scope>NUCLEOTIDE SEQUENCE [LARGE SCALE GENOMIC DNA]</scope>
    <source>
        <strain evidence="3 4">DSM 18795</strain>
    </source>
</reference>
<proteinExistence type="predicted"/>
<dbReference type="EMBL" id="AOIA01000091">
    <property type="protein sequence ID" value="ELY60990.1"/>
    <property type="molecule type" value="Genomic_DNA"/>
</dbReference>
<gene>
    <name evidence="3" type="ORF">C492_09620</name>
</gene>
<sequence length="156" mass="16899">MATEGTVRRGGVQPVELYRFEGTDVWQEGDENARIRGYFPLSPGTPNAGEVAGEEVTIVCLEIEPGNYLPTHRDSNEELLVVVDGTVEASVGEERVELSSGQCAIVPEMEPHGIRNVGDATARVIGFFPNDELTATFDETLMPFDSTVVTIGGRDE</sequence>
<dbReference type="InterPro" id="IPR013096">
    <property type="entry name" value="Cupin_2"/>
</dbReference>
<protein>
    <submittedName>
        <fullName evidence="3">Cupin</fullName>
    </submittedName>
</protein>
<dbReference type="AlphaFoldDB" id="L9XH09"/>
<dbReference type="InterPro" id="IPR011051">
    <property type="entry name" value="RmlC_Cupin_sf"/>
</dbReference>
<evidence type="ECO:0000256" key="1">
    <source>
        <dbReference type="ARBA" id="ARBA00022723"/>
    </source>
</evidence>
<dbReference type="PANTHER" id="PTHR35848">
    <property type="entry name" value="OXALATE-BINDING PROTEIN"/>
    <property type="match status" value="1"/>
</dbReference>
<dbReference type="Proteomes" id="UP000011531">
    <property type="component" value="Unassembled WGS sequence"/>
</dbReference>
<keyword evidence="1" id="KW-0479">Metal-binding</keyword>
<dbReference type="RefSeq" id="WP_008422769.1">
    <property type="nucleotide sequence ID" value="NZ_AOIA01000091.1"/>
</dbReference>
<dbReference type="SUPFAM" id="SSF51182">
    <property type="entry name" value="RmlC-like cupins"/>
    <property type="match status" value="1"/>
</dbReference>
<keyword evidence="4" id="KW-1185">Reference proteome</keyword>
<organism evidence="3 4">
    <name type="scientific">Natronococcus jeotgali DSM 18795</name>
    <dbReference type="NCBI Taxonomy" id="1227498"/>
    <lineage>
        <taxon>Archaea</taxon>
        <taxon>Methanobacteriati</taxon>
        <taxon>Methanobacteriota</taxon>
        <taxon>Stenosarchaea group</taxon>
        <taxon>Halobacteria</taxon>
        <taxon>Halobacteriales</taxon>
        <taxon>Natrialbaceae</taxon>
        <taxon>Natronococcus</taxon>
    </lineage>
</organism>